<comment type="caution">
    <text evidence="7">The sequence shown here is derived from an EMBL/GenBank/DDBJ whole genome shotgun (WGS) entry which is preliminary data.</text>
</comment>
<dbReference type="Proteomes" id="UP000485058">
    <property type="component" value="Unassembled WGS sequence"/>
</dbReference>
<organism evidence="7 8">
    <name type="scientific">Haematococcus lacustris</name>
    <name type="common">Green alga</name>
    <name type="synonym">Haematococcus pluvialis</name>
    <dbReference type="NCBI Taxonomy" id="44745"/>
    <lineage>
        <taxon>Eukaryota</taxon>
        <taxon>Viridiplantae</taxon>
        <taxon>Chlorophyta</taxon>
        <taxon>core chlorophytes</taxon>
        <taxon>Chlorophyceae</taxon>
        <taxon>CS clade</taxon>
        <taxon>Chlamydomonadales</taxon>
        <taxon>Haematococcaceae</taxon>
        <taxon>Haematococcus</taxon>
    </lineage>
</organism>
<accession>A0A699Z9S1</accession>
<dbReference type="PANTHER" id="PTHR20899">
    <property type="entry name" value="PIERCE HOMOLOG"/>
    <property type="match status" value="1"/>
</dbReference>
<keyword evidence="8" id="KW-1185">Reference proteome</keyword>
<evidence type="ECO:0000256" key="1">
    <source>
        <dbReference type="ARBA" id="ARBA00004138"/>
    </source>
</evidence>
<comment type="similarity">
    <text evidence="6">Belongs to the PIERCE1 family.</text>
</comment>
<dbReference type="PANTHER" id="PTHR20899:SF1">
    <property type="entry name" value="PIERCER OF MICROTUBULE WALL 1 PROTEIN"/>
    <property type="match status" value="1"/>
</dbReference>
<evidence type="ECO:0000256" key="6">
    <source>
        <dbReference type="ARBA" id="ARBA00038014"/>
    </source>
</evidence>
<evidence type="ECO:0000313" key="8">
    <source>
        <dbReference type="Proteomes" id="UP000485058"/>
    </source>
</evidence>
<comment type="subcellular location">
    <subcellularLocation>
        <location evidence="1">Cell projection</location>
        <location evidence="1">Cilium</location>
    </subcellularLocation>
    <subcellularLocation>
        <location evidence="2">Cytoplasm</location>
        <location evidence="2">Cytoskeleton</location>
    </subcellularLocation>
</comment>
<reference evidence="7 8" key="1">
    <citation type="submission" date="2020-02" db="EMBL/GenBank/DDBJ databases">
        <title>Draft genome sequence of Haematococcus lacustris strain NIES-144.</title>
        <authorList>
            <person name="Morimoto D."/>
            <person name="Nakagawa S."/>
            <person name="Yoshida T."/>
            <person name="Sawayama S."/>
        </authorList>
    </citation>
    <scope>NUCLEOTIDE SEQUENCE [LARGE SCALE GENOMIC DNA]</scope>
    <source>
        <strain evidence="7 8">NIES-144</strain>
    </source>
</reference>
<name>A0A699Z9S1_HAELA</name>
<keyword evidence="5" id="KW-0966">Cell projection</keyword>
<evidence type="ECO:0000256" key="5">
    <source>
        <dbReference type="ARBA" id="ARBA00023273"/>
    </source>
</evidence>
<keyword evidence="3" id="KW-0963">Cytoplasm</keyword>
<evidence type="ECO:0000256" key="2">
    <source>
        <dbReference type="ARBA" id="ARBA00004245"/>
    </source>
</evidence>
<dbReference type="EMBL" id="BLLF01001257">
    <property type="protein sequence ID" value="GFH18170.1"/>
    <property type="molecule type" value="Genomic_DNA"/>
</dbReference>
<evidence type="ECO:0000256" key="4">
    <source>
        <dbReference type="ARBA" id="ARBA00023212"/>
    </source>
</evidence>
<dbReference type="GO" id="GO:0005879">
    <property type="term" value="C:axonemal microtubule"/>
    <property type="evidence" value="ECO:0007669"/>
    <property type="project" value="InterPro"/>
</dbReference>
<protein>
    <submittedName>
        <fullName evidence="7">Uncharacterized protein</fullName>
    </submittedName>
</protein>
<dbReference type="GO" id="GO:0035082">
    <property type="term" value="P:axoneme assembly"/>
    <property type="evidence" value="ECO:0007669"/>
    <property type="project" value="InterPro"/>
</dbReference>
<sequence length="383" mass="41570">MGKLGMVPGCLVRWLQVYIVTSPETHDHYLDWAAEKQASLGGFPATNLICTGVSRQPSQPFLDLAHALEHVPNIGAGWVVVASLNVFWGPQLPLQQLVERTIVRGKARNQLVAEMQALTHRLSLQGQYEVQLDEQGSSTATGACLNPRVAGIELQPQGASDGLHTCILTPLTLLHKSSLEGLQQAAGAQGHGSPYPPGTLQLGAVVKALLLGQDEQHKEAKQGPAARALTEVTLRGQACGVIPQTDADVEQLLAQASPLKRWLLRFDVIVDDMLAAKAAAHQAKSSTSLPLDMPFLGNKLPEGVPQRFHTLSTHRNQSKVQHPFYSTTAHDIGRRAPTPLELPDVYAGGSMHFTSTFFLGPYRNNALNTHYTTSRVHKKLDDF</sequence>
<dbReference type="AlphaFoldDB" id="A0A699Z9S1"/>
<dbReference type="InterPro" id="IPR026507">
    <property type="entry name" value="PIRC1/2"/>
</dbReference>
<evidence type="ECO:0000256" key="3">
    <source>
        <dbReference type="ARBA" id="ARBA00022490"/>
    </source>
</evidence>
<evidence type="ECO:0000313" key="7">
    <source>
        <dbReference type="EMBL" id="GFH18170.1"/>
    </source>
</evidence>
<dbReference type="Pfam" id="PF14892">
    <property type="entry name" value="PIRC1_2"/>
    <property type="match status" value="1"/>
</dbReference>
<keyword evidence="4" id="KW-0206">Cytoskeleton</keyword>
<proteinExistence type="inferred from homology"/>
<gene>
    <name evidence="7" type="ORF">HaLaN_14926</name>
</gene>